<dbReference type="Proteomes" id="UP000052022">
    <property type="component" value="Unassembled WGS sequence"/>
</dbReference>
<dbReference type="STRING" id="928856.SAMN04488049_1077"/>
<organism evidence="1 2">
    <name type="scientific">Tritonibacter multivorans</name>
    <dbReference type="NCBI Taxonomy" id="928856"/>
    <lineage>
        <taxon>Bacteria</taxon>
        <taxon>Pseudomonadati</taxon>
        <taxon>Pseudomonadota</taxon>
        <taxon>Alphaproteobacteria</taxon>
        <taxon>Rhodobacterales</taxon>
        <taxon>Paracoccaceae</taxon>
        <taxon>Tritonibacter</taxon>
    </lineage>
</organism>
<accession>A0A0P1G8E5</accession>
<sequence>MLVVQGFSCTRRPYFGRRFAVGLCVALRIQNYYLIFAREMGMKFIQLKKYLAETDFGTFS</sequence>
<reference evidence="1 2" key="1">
    <citation type="submission" date="2015-09" db="EMBL/GenBank/DDBJ databases">
        <authorList>
            <consortium name="Swine Surveillance"/>
        </authorList>
    </citation>
    <scope>NUCLEOTIDE SEQUENCE [LARGE SCALE GENOMIC DNA]</scope>
    <source>
        <strain evidence="1 2">CECT 7557</strain>
    </source>
</reference>
<proteinExistence type="predicted"/>
<gene>
    <name evidence="1" type="ORF">TRM7557_01640</name>
</gene>
<protein>
    <submittedName>
        <fullName evidence="1">Uncharacterized protein</fullName>
    </submittedName>
</protein>
<name>A0A0P1G8E5_9RHOB</name>
<dbReference type="EMBL" id="CYSD01000021">
    <property type="protein sequence ID" value="CUH77904.1"/>
    <property type="molecule type" value="Genomic_DNA"/>
</dbReference>
<keyword evidence="2" id="KW-1185">Reference proteome</keyword>
<evidence type="ECO:0000313" key="2">
    <source>
        <dbReference type="Proteomes" id="UP000052022"/>
    </source>
</evidence>
<evidence type="ECO:0000313" key="1">
    <source>
        <dbReference type="EMBL" id="CUH77904.1"/>
    </source>
</evidence>
<dbReference type="AlphaFoldDB" id="A0A0P1G8E5"/>